<dbReference type="RefSeq" id="WP_123808771.1">
    <property type="nucleotide sequence ID" value="NZ_RKRK01000007.1"/>
</dbReference>
<evidence type="ECO:0000256" key="7">
    <source>
        <dbReference type="ARBA" id="ARBA00022759"/>
    </source>
</evidence>
<comment type="subcellular location">
    <subcellularLocation>
        <location evidence="11">Cytoplasm</location>
    </subcellularLocation>
</comment>
<sequence length="191" mass="21431">MNKVNIIKKKSVEEIIVVEGKDDTTRVQQVVSCETIETNGSAINEETLQHIKMASDTRGVIVLTDPDAPGLMIRNIISDYVPEAKHAYIDRHASKSKKGKIGVEHASAETIMEALHHVFTPMKEINDTFTMTDLVALNLTGSASSKARREHVCKKLHIGYSNSKKLLEKLNRYGFTKDEVIEQLKEIEDEQ</sequence>
<dbReference type="EC" id="3.1.26.8" evidence="11 12"/>
<evidence type="ECO:0000259" key="13">
    <source>
        <dbReference type="PROSITE" id="PS50880"/>
    </source>
</evidence>
<keyword evidence="5" id="KW-0479">Metal-binding</keyword>
<evidence type="ECO:0000256" key="10">
    <source>
        <dbReference type="ARBA" id="ARBA00022884"/>
    </source>
</evidence>
<dbReference type="InterPro" id="IPR006171">
    <property type="entry name" value="TOPRIM_dom"/>
</dbReference>
<dbReference type="InterPro" id="IPR034141">
    <property type="entry name" value="TOPRIM_RNase_M5-like"/>
</dbReference>
<dbReference type="AlphaFoldDB" id="A0A3N5BAS1"/>
<dbReference type="CDD" id="cd01027">
    <property type="entry name" value="TOPRIM_RNase_M5_like"/>
    <property type="match status" value="1"/>
</dbReference>
<dbReference type="GO" id="GO:0006364">
    <property type="term" value="P:rRNA processing"/>
    <property type="evidence" value="ECO:0007669"/>
    <property type="project" value="UniProtKB-UniRule"/>
</dbReference>
<comment type="function">
    <text evidence="11">Required for correct processing of both the 5' and 3' ends of 5S rRNA precursor. Cleaves both sides of a double-stranded region yielding mature 5S rRNA in one step.</text>
</comment>
<evidence type="ECO:0000256" key="1">
    <source>
        <dbReference type="ARBA" id="ARBA00022490"/>
    </source>
</evidence>
<reference evidence="14 15" key="1">
    <citation type="submission" date="2018-11" db="EMBL/GenBank/DDBJ databases">
        <title>Genomic Encyclopedia of Type Strains, Phase IV (KMG-IV): sequencing the most valuable type-strain genomes for metagenomic binning, comparative biology and taxonomic classification.</title>
        <authorList>
            <person name="Goeker M."/>
        </authorList>
    </citation>
    <scope>NUCLEOTIDE SEQUENCE [LARGE SCALE GENOMIC DNA]</scope>
    <source>
        <strain evidence="14 15">DSM 29158</strain>
    </source>
</reference>
<evidence type="ECO:0000256" key="8">
    <source>
        <dbReference type="ARBA" id="ARBA00022801"/>
    </source>
</evidence>
<dbReference type="GO" id="GO:0019843">
    <property type="term" value="F:rRNA binding"/>
    <property type="evidence" value="ECO:0007669"/>
    <property type="project" value="UniProtKB-KW"/>
</dbReference>
<accession>A0A3N5BAS1</accession>
<dbReference type="SUPFAM" id="SSF110455">
    <property type="entry name" value="Toprim domain"/>
    <property type="match status" value="1"/>
</dbReference>
<dbReference type="PANTHER" id="PTHR39156:SF1">
    <property type="entry name" value="RIBONUCLEASE M5"/>
    <property type="match status" value="1"/>
</dbReference>
<dbReference type="Proteomes" id="UP000277108">
    <property type="component" value="Unassembled WGS sequence"/>
</dbReference>
<dbReference type="SMART" id="SM00493">
    <property type="entry name" value="TOPRIM"/>
    <property type="match status" value="1"/>
</dbReference>
<gene>
    <name evidence="11" type="primary">rnmV</name>
    <name evidence="14" type="ORF">EDD62_1785</name>
</gene>
<dbReference type="HAMAP" id="MF_01469">
    <property type="entry name" value="RNase_M5"/>
    <property type="match status" value="1"/>
</dbReference>
<evidence type="ECO:0000256" key="5">
    <source>
        <dbReference type="ARBA" id="ARBA00022723"/>
    </source>
</evidence>
<comment type="caution">
    <text evidence="14">The sequence shown here is derived from an EMBL/GenBank/DDBJ whole genome shotgun (WGS) entry which is preliminary data.</text>
</comment>
<dbReference type="PROSITE" id="PS50880">
    <property type="entry name" value="TOPRIM"/>
    <property type="match status" value="1"/>
</dbReference>
<dbReference type="Pfam" id="PF13331">
    <property type="entry name" value="DUF4093"/>
    <property type="match status" value="1"/>
</dbReference>
<dbReference type="OrthoDB" id="9791329at2"/>
<dbReference type="FunFam" id="3.40.1360.10:FF:000006">
    <property type="entry name" value="Ribonuclease M5"/>
    <property type="match status" value="1"/>
</dbReference>
<dbReference type="GO" id="GO:0046872">
    <property type="term" value="F:metal ion binding"/>
    <property type="evidence" value="ECO:0007669"/>
    <property type="project" value="UniProtKB-KW"/>
</dbReference>
<keyword evidence="7 11" id="KW-0255">Endonuclease</keyword>
<evidence type="ECO:0000256" key="2">
    <source>
        <dbReference type="ARBA" id="ARBA00022517"/>
    </source>
</evidence>
<protein>
    <recommendedName>
        <fullName evidence="11 12">Ribonuclease M5</fullName>
        <ecNumber evidence="11 12">3.1.26.8</ecNumber>
    </recommendedName>
    <alternativeName>
        <fullName evidence="11">RNase M5</fullName>
    </alternativeName>
    <alternativeName>
        <fullName evidence="11">Ribosomal RNA terminal maturase M5</fullName>
    </alternativeName>
</protein>
<evidence type="ECO:0000256" key="11">
    <source>
        <dbReference type="HAMAP-Rule" id="MF_01469"/>
    </source>
</evidence>
<dbReference type="Gene3D" id="3.40.1360.10">
    <property type="match status" value="1"/>
</dbReference>
<evidence type="ECO:0000313" key="14">
    <source>
        <dbReference type="EMBL" id="RPF54483.1"/>
    </source>
</evidence>
<evidence type="ECO:0000256" key="6">
    <source>
        <dbReference type="ARBA" id="ARBA00022730"/>
    </source>
</evidence>
<dbReference type="GO" id="GO:0043822">
    <property type="term" value="F:ribonuclease M5 activity"/>
    <property type="evidence" value="ECO:0007669"/>
    <property type="project" value="UniProtKB-UniRule"/>
</dbReference>
<keyword evidence="3 11" id="KW-0698">rRNA processing</keyword>
<dbReference type="GO" id="GO:0005737">
    <property type="term" value="C:cytoplasm"/>
    <property type="evidence" value="ECO:0007669"/>
    <property type="project" value="UniProtKB-SubCell"/>
</dbReference>
<name>A0A3N5BAS1_9BACL</name>
<evidence type="ECO:0000256" key="9">
    <source>
        <dbReference type="ARBA" id="ARBA00022842"/>
    </source>
</evidence>
<keyword evidence="10 11" id="KW-0694">RNA-binding</keyword>
<dbReference type="NCBIfam" id="TIGR00334">
    <property type="entry name" value="5S_RNA_mat_M5"/>
    <property type="match status" value="1"/>
</dbReference>
<organism evidence="14 15">
    <name type="scientific">Abyssicoccus albus</name>
    <dbReference type="NCBI Taxonomy" id="1817405"/>
    <lineage>
        <taxon>Bacteria</taxon>
        <taxon>Bacillati</taxon>
        <taxon>Bacillota</taxon>
        <taxon>Bacilli</taxon>
        <taxon>Bacillales</taxon>
        <taxon>Abyssicoccaceae</taxon>
    </lineage>
</organism>
<keyword evidence="4 11" id="KW-0540">Nuclease</keyword>
<evidence type="ECO:0000256" key="3">
    <source>
        <dbReference type="ARBA" id="ARBA00022552"/>
    </source>
</evidence>
<dbReference type="Pfam" id="PF01751">
    <property type="entry name" value="Toprim"/>
    <property type="match status" value="1"/>
</dbReference>
<dbReference type="PANTHER" id="PTHR39156">
    <property type="entry name" value="RIBONUCLEASE M5"/>
    <property type="match status" value="1"/>
</dbReference>
<keyword evidence="2 11" id="KW-0690">Ribosome biogenesis</keyword>
<keyword evidence="6 11" id="KW-0699">rRNA-binding</keyword>
<evidence type="ECO:0000313" key="15">
    <source>
        <dbReference type="Proteomes" id="UP000277108"/>
    </source>
</evidence>
<evidence type="ECO:0000256" key="4">
    <source>
        <dbReference type="ARBA" id="ARBA00022722"/>
    </source>
</evidence>
<evidence type="ECO:0000256" key="12">
    <source>
        <dbReference type="NCBIfam" id="TIGR00334"/>
    </source>
</evidence>
<feature type="domain" description="Toprim" evidence="13">
    <location>
        <begin position="13"/>
        <end position="97"/>
    </location>
</feature>
<dbReference type="InterPro" id="IPR004466">
    <property type="entry name" value="RNase_M5"/>
</dbReference>
<dbReference type="InterPro" id="IPR025156">
    <property type="entry name" value="RNase_M5_C"/>
</dbReference>
<keyword evidence="1 11" id="KW-0963">Cytoplasm</keyword>
<keyword evidence="9" id="KW-0460">Magnesium</keyword>
<keyword evidence="8 11" id="KW-0378">Hydrolase</keyword>
<comment type="catalytic activity">
    <reaction evidence="11">
        <text>Endonucleolytic cleavage of RNA, removing 21 and 42 nucleotides, respectively, from the 5'- and 3'-termini of a 5S-rRNA precursor.</text>
        <dbReference type="EC" id="3.1.26.8"/>
    </reaction>
</comment>
<dbReference type="EMBL" id="RKRK01000007">
    <property type="protein sequence ID" value="RPF54483.1"/>
    <property type="molecule type" value="Genomic_DNA"/>
</dbReference>
<proteinExistence type="inferred from homology"/>
<comment type="similarity">
    <text evidence="11">Belongs to the ribonuclease M5 family.</text>
</comment>
<keyword evidence="15" id="KW-1185">Reference proteome</keyword>